<feature type="compositionally biased region" description="Basic and acidic residues" evidence="1">
    <location>
        <begin position="14"/>
        <end position="23"/>
    </location>
</feature>
<dbReference type="AlphaFoldDB" id="A0AAV4FNE2"/>
<name>A0AAV4FNE2_9GAST</name>
<proteinExistence type="predicted"/>
<protein>
    <submittedName>
        <fullName evidence="2">Uncharacterized protein</fullName>
    </submittedName>
</protein>
<evidence type="ECO:0000256" key="1">
    <source>
        <dbReference type="SAM" id="MobiDB-lite"/>
    </source>
</evidence>
<evidence type="ECO:0000313" key="2">
    <source>
        <dbReference type="EMBL" id="GFR74832.1"/>
    </source>
</evidence>
<reference evidence="2 3" key="1">
    <citation type="journal article" date="2021" name="Elife">
        <title>Chloroplast acquisition without the gene transfer in kleptoplastic sea slugs, Plakobranchus ocellatus.</title>
        <authorList>
            <person name="Maeda T."/>
            <person name="Takahashi S."/>
            <person name="Yoshida T."/>
            <person name="Shimamura S."/>
            <person name="Takaki Y."/>
            <person name="Nagai Y."/>
            <person name="Toyoda A."/>
            <person name="Suzuki Y."/>
            <person name="Arimoto A."/>
            <person name="Ishii H."/>
            <person name="Satoh N."/>
            <person name="Nishiyama T."/>
            <person name="Hasebe M."/>
            <person name="Maruyama T."/>
            <person name="Minagawa J."/>
            <person name="Obokata J."/>
            <person name="Shigenobu S."/>
        </authorList>
    </citation>
    <scope>NUCLEOTIDE SEQUENCE [LARGE SCALE GENOMIC DNA]</scope>
</reference>
<evidence type="ECO:0000313" key="3">
    <source>
        <dbReference type="Proteomes" id="UP000762676"/>
    </source>
</evidence>
<sequence>MYKRQELLDRIKAEQFHDGDRRPRTYTPRRRYTPSPLPPPSRRSLPDLSNTKHYHFGYAGGSHPAFRLTAHLDRMRDKYVYSRSPPKAVSLLAIFTSAGKFNSCFIALQYRSLLGAQMLAFRKFQALSLARYPFYRWVDWGKLG</sequence>
<comment type="caution">
    <text evidence="2">The sequence shown here is derived from an EMBL/GenBank/DDBJ whole genome shotgun (WGS) entry which is preliminary data.</text>
</comment>
<keyword evidence="3" id="KW-1185">Reference proteome</keyword>
<dbReference type="Proteomes" id="UP000762676">
    <property type="component" value="Unassembled WGS sequence"/>
</dbReference>
<accession>A0AAV4FNE2</accession>
<gene>
    <name evidence="2" type="ORF">ElyMa_002172700</name>
</gene>
<dbReference type="EMBL" id="BMAT01004510">
    <property type="protein sequence ID" value="GFR74832.1"/>
    <property type="molecule type" value="Genomic_DNA"/>
</dbReference>
<organism evidence="2 3">
    <name type="scientific">Elysia marginata</name>
    <dbReference type="NCBI Taxonomy" id="1093978"/>
    <lineage>
        <taxon>Eukaryota</taxon>
        <taxon>Metazoa</taxon>
        <taxon>Spiralia</taxon>
        <taxon>Lophotrochozoa</taxon>
        <taxon>Mollusca</taxon>
        <taxon>Gastropoda</taxon>
        <taxon>Heterobranchia</taxon>
        <taxon>Euthyneura</taxon>
        <taxon>Panpulmonata</taxon>
        <taxon>Sacoglossa</taxon>
        <taxon>Placobranchoidea</taxon>
        <taxon>Plakobranchidae</taxon>
        <taxon>Elysia</taxon>
    </lineage>
</organism>
<feature type="region of interest" description="Disordered" evidence="1">
    <location>
        <begin position="14"/>
        <end position="48"/>
    </location>
</feature>